<evidence type="ECO:0000313" key="13">
    <source>
        <dbReference type="EMBL" id="PWN99769.1"/>
    </source>
</evidence>
<proteinExistence type="inferred from homology"/>
<dbReference type="PROSITE" id="PS51746">
    <property type="entry name" value="PPM_2"/>
    <property type="match status" value="1"/>
</dbReference>
<dbReference type="CDD" id="cd00143">
    <property type="entry name" value="PP2Cc"/>
    <property type="match status" value="1"/>
</dbReference>
<dbReference type="Pfam" id="PF00481">
    <property type="entry name" value="PP2C"/>
    <property type="match status" value="1"/>
</dbReference>
<dbReference type="InterPro" id="IPR000222">
    <property type="entry name" value="PP2C_BS"/>
</dbReference>
<dbReference type="SUPFAM" id="SSF81606">
    <property type="entry name" value="PP2C-like"/>
    <property type="match status" value="1"/>
</dbReference>
<dbReference type="EC" id="3.1.3.16" evidence="4"/>
<keyword evidence="6 10" id="KW-0378">Hydrolase</keyword>
<feature type="compositionally biased region" description="Basic and acidic residues" evidence="11">
    <location>
        <begin position="451"/>
        <end position="464"/>
    </location>
</feature>
<dbReference type="InterPro" id="IPR036457">
    <property type="entry name" value="PPM-type-like_dom_sf"/>
</dbReference>
<dbReference type="InterPro" id="IPR001932">
    <property type="entry name" value="PPM-type_phosphatase-like_dom"/>
</dbReference>
<dbReference type="AlphaFoldDB" id="A0A316ZE12"/>
<organism evidence="13 14">
    <name type="scientific">Tilletiopsis washingtonensis</name>
    <dbReference type="NCBI Taxonomy" id="58919"/>
    <lineage>
        <taxon>Eukaryota</taxon>
        <taxon>Fungi</taxon>
        <taxon>Dikarya</taxon>
        <taxon>Basidiomycota</taxon>
        <taxon>Ustilaginomycotina</taxon>
        <taxon>Exobasidiomycetes</taxon>
        <taxon>Entylomatales</taxon>
        <taxon>Entylomatales incertae sedis</taxon>
        <taxon>Tilletiopsis</taxon>
    </lineage>
</organism>
<dbReference type="STRING" id="58919.A0A316ZE12"/>
<comment type="catalytic activity">
    <reaction evidence="9">
        <text>O-phospho-L-threonyl-[protein] + H2O = L-threonyl-[protein] + phosphate</text>
        <dbReference type="Rhea" id="RHEA:47004"/>
        <dbReference type="Rhea" id="RHEA-COMP:11060"/>
        <dbReference type="Rhea" id="RHEA-COMP:11605"/>
        <dbReference type="ChEBI" id="CHEBI:15377"/>
        <dbReference type="ChEBI" id="CHEBI:30013"/>
        <dbReference type="ChEBI" id="CHEBI:43474"/>
        <dbReference type="ChEBI" id="CHEBI:61977"/>
        <dbReference type="EC" id="3.1.3.16"/>
    </reaction>
    <physiologicalReaction direction="left-to-right" evidence="9">
        <dbReference type="Rhea" id="RHEA:47005"/>
    </physiologicalReaction>
</comment>
<keyword evidence="5" id="KW-0479">Metal-binding</keyword>
<dbReference type="GO" id="GO:0004722">
    <property type="term" value="F:protein serine/threonine phosphatase activity"/>
    <property type="evidence" value="ECO:0007669"/>
    <property type="project" value="UniProtKB-EC"/>
</dbReference>
<evidence type="ECO:0000256" key="1">
    <source>
        <dbReference type="ARBA" id="ARBA00001936"/>
    </source>
</evidence>
<comment type="similarity">
    <text evidence="3 10">Belongs to the PP2C family.</text>
</comment>
<dbReference type="PANTHER" id="PTHR13832:SF565">
    <property type="entry name" value="AT28366P-RELATED"/>
    <property type="match status" value="1"/>
</dbReference>
<dbReference type="EMBL" id="KZ819287">
    <property type="protein sequence ID" value="PWN99769.1"/>
    <property type="molecule type" value="Genomic_DNA"/>
</dbReference>
<keyword evidence="7 10" id="KW-0904">Protein phosphatase</keyword>
<dbReference type="FunFam" id="3.60.40.10:FF:000016">
    <property type="entry name" value="Protein phosphatase 2C"/>
    <property type="match status" value="1"/>
</dbReference>
<dbReference type="GeneID" id="37269362"/>
<evidence type="ECO:0000256" key="11">
    <source>
        <dbReference type="SAM" id="MobiDB-lite"/>
    </source>
</evidence>
<feature type="compositionally biased region" description="Polar residues" evidence="11">
    <location>
        <begin position="477"/>
        <end position="487"/>
    </location>
</feature>
<dbReference type="PANTHER" id="PTHR13832">
    <property type="entry name" value="PROTEIN PHOSPHATASE 2C"/>
    <property type="match status" value="1"/>
</dbReference>
<evidence type="ECO:0000256" key="8">
    <source>
        <dbReference type="ARBA" id="ARBA00023211"/>
    </source>
</evidence>
<evidence type="ECO:0000313" key="14">
    <source>
        <dbReference type="Proteomes" id="UP000245946"/>
    </source>
</evidence>
<evidence type="ECO:0000259" key="12">
    <source>
        <dbReference type="PROSITE" id="PS51746"/>
    </source>
</evidence>
<dbReference type="InterPro" id="IPR015655">
    <property type="entry name" value="PP2C"/>
</dbReference>
<feature type="domain" description="PPM-type phosphatase" evidence="12">
    <location>
        <begin position="23"/>
        <end position="305"/>
    </location>
</feature>
<dbReference type="Gene3D" id="3.60.40.10">
    <property type="entry name" value="PPM-type phosphatase domain"/>
    <property type="match status" value="1"/>
</dbReference>
<evidence type="ECO:0000256" key="10">
    <source>
        <dbReference type="RuleBase" id="RU003465"/>
    </source>
</evidence>
<dbReference type="OrthoDB" id="10264738at2759"/>
<comment type="cofactor">
    <cofactor evidence="1">
        <name>Mn(2+)</name>
        <dbReference type="ChEBI" id="CHEBI:29035"/>
    </cofactor>
</comment>
<protein>
    <recommendedName>
        <fullName evidence="4">protein-serine/threonine phosphatase</fullName>
        <ecNumber evidence="4">3.1.3.16</ecNumber>
    </recommendedName>
</protein>
<dbReference type="PROSITE" id="PS01032">
    <property type="entry name" value="PPM_1"/>
    <property type="match status" value="1"/>
</dbReference>
<evidence type="ECO:0000256" key="5">
    <source>
        <dbReference type="ARBA" id="ARBA00022723"/>
    </source>
</evidence>
<dbReference type="SMART" id="SM00332">
    <property type="entry name" value="PP2Cc"/>
    <property type="match status" value="1"/>
</dbReference>
<dbReference type="Proteomes" id="UP000245946">
    <property type="component" value="Unassembled WGS sequence"/>
</dbReference>
<keyword evidence="14" id="KW-1185">Reference proteome</keyword>
<gene>
    <name evidence="13" type="ORF">FA09DRAFT_328557</name>
</gene>
<evidence type="ECO:0000256" key="9">
    <source>
        <dbReference type="ARBA" id="ARBA00048832"/>
    </source>
</evidence>
<name>A0A316ZE12_9BASI</name>
<accession>A0A316ZE12</accession>
<reference evidence="13 14" key="1">
    <citation type="journal article" date="2018" name="Mol. Biol. Evol.">
        <title>Broad Genomic Sampling Reveals a Smut Pathogenic Ancestry of the Fungal Clade Ustilaginomycotina.</title>
        <authorList>
            <person name="Kijpornyongpan T."/>
            <person name="Mondo S.J."/>
            <person name="Barry K."/>
            <person name="Sandor L."/>
            <person name="Lee J."/>
            <person name="Lipzen A."/>
            <person name="Pangilinan J."/>
            <person name="LaButti K."/>
            <person name="Hainaut M."/>
            <person name="Henrissat B."/>
            <person name="Grigoriev I.V."/>
            <person name="Spatafora J.W."/>
            <person name="Aime M.C."/>
        </authorList>
    </citation>
    <scope>NUCLEOTIDE SEQUENCE [LARGE SCALE GENOMIC DNA]</scope>
    <source>
        <strain evidence="13 14">MCA 4186</strain>
    </source>
</reference>
<evidence type="ECO:0000256" key="4">
    <source>
        <dbReference type="ARBA" id="ARBA00013081"/>
    </source>
</evidence>
<evidence type="ECO:0000256" key="3">
    <source>
        <dbReference type="ARBA" id="ARBA00006702"/>
    </source>
</evidence>
<keyword evidence="8" id="KW-0464">Manganese</keyword>
<dbReference type="RefSeq" id="XP_025600048.1">
    <property type="nucleotide sequence ID" value="XM_025741818.1"/>
</dbReference>
<evidence type="ECO:0000256" key="2">
    <source>
        <dbReference type="ARBA" id="ARBA00001946"/>
    </source>
</evidence>
<dbReference type="GO" id="GO:0046872">
    <property type="term" value="F:metal ion binding"/>
    <property type="evidence" value="ECO:0007669"/>
    <property type="project" value="UniProtKB-KW"/>
</dbReference>
<evidence type="ECO:0000256" key="7">
    <source>
        <dbReference type="ARBA" id="ARBA00022912"/>
    </source>
</evidence>
<comment type="cofactor">
    <cofactor evidence="2">
        <name>Mg(2+)</name>
        <dbReference type="ChEBI" id="CHEBI:18420"/>
    </cofactor>
</comment>
<sequence length="499" mass="52226">MGQTLSEPVIDKHTSAGEDDTLVYGVSEMQGWRISMEDAHATILSLDAAKTGDEKASFFAVYDGHGGSNVAKFSGETVHTRLAATEEYRRGEYEAALKRAFLGTDEDLRANAEFANDPSGCTAVAALLVAGPPAEGADGAKQKVARRIIVANAGDSRSVLSVRGEAKPMSYDHKPGNKGENARIVSAGGFVEFGRVNGNLALSRAIGDFEFKQNYSLSPEAQIVTADPEIISHDVDGEEEFLVLACDGIWDCLSNQQVTDFVRRRVAMGKAMQEICEELMDRCLAPDSEIGGVGCDNMTVCVVALLGGRTKEEWYAWVKERVDNKVGWETPEDIAPVFKQAAAGSAGAGAGPGGLSLGRLGALGGGSVLSALAGGMAQGEEDDERAGALRLPGGLAGALGGAGIVFRPGSQTDEDGDVIYEAHVVDQDDESGDSEPSARVEELEAAGAAEGEARAEAGEAERPAIQHQPEIVESPQAHATSTPSESGANVEVRESSEGK</sequence>
<feature type="region of interest" description="Disordered" evidence="11">
    <location>
        <begin position="425"/>
        <end position="499"/>
    </location>
</feature>
<evidence type="ECO:0000256" key="6">
    <source>
        <dbReference type="ARBA" id="ARBA00022801"/>
    </source>
</evidence>